<name>A0ACD4NXJ3_9HYPH</name>
<dbReference type="EC" id="2.1.2.9" evidence="1"/>
<organism evidence="1 2">
    <name type="scientific">Antarcticirhabdus aurantiaca</name>
    <dbReference type="NCBI Taxonomy" id="2606717"/>
    <lineage>
        <taxon>Bacteria</taxon>
        <taxon>Pseudomonadati</taxon>
        <taxon>Pseudomonadota</taxon>
        <taxon>Alphaproteobacteria</taxon>
        <taxon>Hyphomicrobiales</taxon>
        <taxon>Aurantimonadaceae</taxon>
        <taxon>Antarcticirhabdus</taxon>
    </lineage>
</organism>
<dbReference type="EMBL" id="CP113520">
    <property type="protein sequence ID" value="WAJ31530.1"/>
    <property type="molecule type" value="Genomic_DNA"/>
</dbReference>
<evidence type="ECO:0000313" key="1">
    <source>
        <dbReference type="EMBL" id="WAJ31530.1"/>
    </source>
</evidence>
<proteinExistence type="predicted"/>
<gene>
    <name evidence="1" type="primary">fmt</name>
    <name evidence="1" type="ORF">OXU80_19355</name>
</gene>
<evidence type="ECO:0000313" key="2">
    <source>
        <dbReference type="Proteomes" id="UP001163223"/>
    </source>
</evidence>
<accession>A0ACD4NXJ3</accession>
<reference evidence="1" key="1">
    <citation type="submission" date="2022-11" db="EMBL/GenBank/DDBJ databases">
        <title>beta-Carotene-producing bacterium, Jeongeuplla avenae sp. nov., alleviates the salt stress of Arabidopsis seedlings.</title>
        <authorList>
            <person name="Jiang L."/>
            <person name="Lee J."/>
        </authorList>
    </citation>
    <scope>NUCLEOTIDE SEQUENCE</scope>
    <source>
        <strain evidence="1">DY_R2A_6</strain>
    </source>
</reference>
<sequence>MGTPDFAVPTLAAIHGAGHEIAAVYTQPPRAAGRRGLALTPSPVQVRAEALGLDVRSPLNFKDPAERERFAALGADVAVVVAYGLLLPQPVLDAPRLGCFNLHGSLLPRWRGAAPIQRAIEAGDARTGVMVMRMEAGLDTGPVALTAETPIGESDTAGDLSQRLSAIGADLVVEALARLAAGDLPLESQDELTRRTGVAPTYARKIDKAEAALDLTGDAAVLARRINAFSPAPGAHLTVDLGNGPERLKVLRARAEEGRGDAVPGTLLDDGLRLACGRGALRLLDVQRAGSKAMGAAQFLAGTRLKVGASILPAAG</sequence>
<protein>
    <submittedName>
        <fullName evidence="1">Methionyl-tRNA formyltransferase</fullName>
        <ecNumber evidence="1">2.1.2.9</ecNumber>
    </submittedName>
</protein>
<keyword evidence="2" id="KW-1185">Reference proteome</keyword>
<dbReference type="Proteomes" id="UP001163223">
    <property type="component" value="Chromosome"/>
</dbReference>
<keyword evidence="1" id="KW-0808">Transferase</keyword>